<feature type="non-terminal residue" evidence="2">
    <location>
        <position position="1"/>
    </location>
</feature>
<dbReference type="Gene3D" id="3.30.200.20">
    <property type="entry name" value="Phosphorylase Kinase, domain 1"/>
    <property type="match status" value="1"/>
</dbReference>
<comment type="caution">
    <text evidence="2">The sequence shown here is derived from an EMBL/GenBank/DDBJ whole genome shotgun (WGS) entry which is preliminary data.</text>
</comment>
<name>A0A699XCD5_TANCI</name>
<feature type="region of interest" description="Disordered" evidence="1">
    <location>
        <begin position="48"/>
        <end position="73"/>
    </location>
</feature>
<accession>A0A699XCD5</accession>
<evidence type="ECO:0000313" key="2">
    <source>
        <dbReference type="EMBL" id="GFD57327.1"/>
    </source>
</evidence>
<gene>
    <name evidence="2" type="ORF">Tci_929296</name>
</gene>
<dbReference type="AlphaFoldDB" id="A0A699XCD5"/>
<evidence type="ECO:0000256" key="1">
    <source>
        <dbReference type="SAM" id="MobiDB-lite"/>
    </source>
</evidence>
<organism evidence="2">
    <name type="scientific">Tanacetum cinerariifolium</name>
    <name type="common">Dalmatian daisy</name>
    <name type="synonym">Chrysanthemum cinerariifolium</name>
    <dbReference type="NCBI Taxonomy" id="118510"/>
    <lineage>
        <taxon>Eukaryota</taxon>
        <taxon>Viridiplantae</taxon>
        <taxon>Streptophyta</taxon>
        <taxon>Embryophyta</taxon>
        <taxon>Tracheophyta</taxon>
        <taxon>Spermatophyta</taxon>
        <taxon>Magnoliopsida</taxon>
        <taxon>eudicotyledons</taxon>
        <taxon>Gunneridae</taxon>
        <taxon>Pentapetalae</taxon>
        <taxon>asterids</taxon>
        <taxon>campanulids</taxon>
        <taxon>Asterales</taxon>
        <taxon>Asteraceae</taxon>
        <taxon>Asteroideae</taxon>
        <taxon>Anthemideae</taxon>
        <taxon>Anthemidinae</taxon>
        <taxon>Tanacetum</taxon>
    </lineage>
</organism>
<protein>
    <submittedName>
        <fullName evidence="2">Uncharacterized protein</fullName>
    </submittedName>
</protein>
<feature type="non-terminal residue" evidence="2">
    <location>
        <position position="88"/>
    </location>
</feature>
<dbReference type="EMBL" id="BKCJ011839780">
    <property type="protein sequence ID" value="GFD57327.1"/>
    <property type="molecule type" value="Genomic_DNA"/>
</dbReference>
<reference evidence="2" key="1">
    <citation type="journal article" date="2019" name="Sci. Rep.">
        <title>Draft genome of Tanacetum cinerariifolium, the natural source of mosquito coil.</title>
        <authorList>
            <person name="Yamashiro T."/>
            <person name="Shiraishi A."/>
            <person name="Satake H."/>
            <person name="Nakayama K."/>
        </authorList>
    </citation>
    <scope>NUCLEOTIDE SEQUENCE</scope>
</reference>
<proteinExistence type="predicted"/>
<sequence length="88" mass="9160">VFTRIAEASFGDVYRLSRRGDLTSHPNALSAHSIDSVIKIIPVGVIPGTTSPGDPRAEASDLEGPDPSLPADVATEVKILQRLSGVPG</sequence>